<organism evidence="4 5">
    <name type="scientific">Cichlidogyrus casuarinus</name>
    <dbReference type="NCBI Taxonomy" id="1844966"/>
    <lineage>
        <taxon>Eukaryota</taxon>
        <taxon>Metazoa</taxon>
        <taxon>Spiralia</taxon>
        <taxon>Lophotrochozoa</taxon>
        <taxon>Platyhelminthes</taxon>
        <taxon>Monogenea</taxon>
        <taxon>Monopisthocotylea</taxon>
        <taxon>Dactylogyridea</taxon>
        <taxon>Ancyrocephalidae</taxon>
        <taxon>Cichlidogyrus</taxon>
    </lineage>
</organism>
<feature type="coiled-coil region" evidence="3">
    <location>
        <begin position="5"/>
        <end position="32"/>
    </location>
</feature>
<keyword evidence="5" id="KW-1185">Reference proteome</keyword>
<dbReference type="InterPro" id="IPR007327">
    <property type="entry name" value="TPD52"/>
</dbReference>
<gene>
    <name evidence="4" type="ORF">Ciccas_003570</name>
</gene>
<evidence type="ECO:0000256" key="1">
    <source>
        <dbReference type="ARBA" id="ARBA00005702"/>
    </source>
</evidence>
<sequence length="71" mass="8158">MQKELDEIESDMMMLRETLASKNRRANEIRKELGLTQMDVFLNTFNDGLAKTGQALHTAKDKTVEFANNVR</sequence>
<name>A0ABD2QHB4_9PLAT</name>
<dbReference type="Pfam" id="PF04201">
    <property type="entry name" value="TPD52"/>
    <property type="match status" value="1"/>
</dbReference>
<dbReference type="EMBL" id="JBJKFK010000334">
    <property type="protein sequence ID" value="KAL3317766.1"/>
    <property type="molecule type" value="Genomic_DNA"/>
</dbReference>
<evidence type="ECO:0000313" key="5">
    <source>
        <dbReference type="Proteomes" id="UP001626550"/>
    </source>
</evidence>
<dbReference type="AlphaFoldDB" id="A0ABD2QHB4"/>
<comment type="similarity">
    <text evidence="1">Belongs to the TPD52 family.</text>
</comment>
<evidence type="ECO:0000256" key="2">
    <source>
        <dbReference type="ARBA" id="ARBA00023054"/>
    </source>
</evidence>
<accession>A0ABD2QHB4</accession>
<evidence type="ECO:0000313" key="4">
    <source>
        <dbReference type="EMBL" id="KAL3317766.1"/>
    </source>
</evidence>
<evidence type="ECO:0000256" key="3">
    <source>
        <dbReference type="SAM" id="Coils"/>
    </source>
</evidence>
<keyword evidence="2 3" id="KW-0175">Coiled coil</keyword>
<reference evidence="4 5" key="1">
    <citation type="submission" date="2024-11" db="EMBL/GenBank/DDBJ databases">
        <title>Adaptive evolution of stress response genes in parasites aligns with host niche diversity.</title>
        <authorList>
            <person name="Hahn C."/>
            <person name="Resl P."/>
        </authorList>
    </citation>
    <scope>NUCLEOTIDE SEQUENCE [LARGE SCALE GENOMIC DNA]</scope>
    <source>
        <strain evidence="4">EGGRZ-B1_66</strain>
        <tissue evidence="4">Body</tissue>
    </source>
</reference>
<dbReference type="Proteomes" id="UP001626550">
    <property type="component" value="Unassembled WGS sequence"/>
</dbReference>
<proteinExistence type="inferred from homology"/>
<protein>
    <submittedName>
        <fullName evidence="4">Uncharacterized protein</fullName>
    </submittedName>
</protein>
<comment type="caution">
    <text evidence="4">The sequence shown here is derived from an EMBL/GenBank/DDBJ whole genome shotgun (WGS) entry which is preliminary data.</text>
</comment>